<evidence type="ECO:0000313" key="2">
    <source>
        <dbReference type="Proteomes" id="UP000324585"/>
    </source>
</evidence>
<evidence type="ECO:0000313" key="1">
    <source>
        <dbReference type="EMBL" id="KAA8491833.1"/>
    </source>
</evidence>
<protein>
    <submittedName>
        <fullName evidence="1">Uncharacterized protein</fullName>
    </submittedName>
</protein>
<sequence>MRRLQKALVANGLEMGPLEQERTIAILTKYQTFTDVSDDELHYHCKQLRSVSHSSIVPLSVLERAIVPRAYQSTAISACVLRGDWEMAIKLALVRKDGGSRAAEQVASELWETIRKLLVVRSTSSLGKSADAEQKRRSFGIASDAEVQWLVHITASIDRKKLGYMLLSAVGVVLELFECLSLFPDRKAEVLVDKLVKLSHLFTNKIRIPRVSEKNLWDSVGIIQRYEQNRAALQAEAGQKQQLGTSGSEHEDVSVACKILAEYQGIVDTSALEYIRSLQ</sequence>
<dbReference type="Proteomes" id="UP000324585">
    <property type="component" value="Unassembled WGS sequence"/>
</dbReference>
<name>A0A5J4YME5_PORPP</name>
<dbReference type="EMBL" id="VRMN01000011">
    <property type="protein sequence ID" value="KAA8491833.1"/>
    <property type="molecule type" value="Genomic_DNA"/>
</dbReference>
<organism evidence="1 2">
    <name type="scientific">Porphyridium purpureum</name>
    <name type="common">Red alga</name>
    <name type="synonym">Porphyridium cruentum</name>
    <dbReference type="NCBI Taxonomy" id="35688"/>
    <lineage>
        <taxon>Eukaryota</taxon>
        <taxon>Rhodophyta</taxon>
        <taxon>Bangiophyceae</taxon>
        <taxon>Porphyridiales</taxon>
        <taxon>Porphyridiaceae</taxon>
        <taxon>Porphyridium</taxon>
    </lineage>
</organism>
<comment type="caution">
    <text evidence="1">The sequence shown here is derived from an EMBL/GenBank/DDBJ whole genome shotgun (WGS) entry which is preliminary data.</text>
</comment>
<keyword evidence="2" id="KW-1185">Reference proteome</keyword>
<proteinExistence type="predicted"/>
<reference evidence="2" key="1">
    <citation type="journal article" date="2019" name="Nat. Commun.">
        <title>Expansion of phycobilisome linker gene families in mesophilic red algae.</title>
        <authorList>
            <person name="Lee J."/>
            <person name="Kim D."/>
            <person name="Bhattacharya D."/>
            <person name="Yoon H.S."/>
        </authorList>
    </citation>
    <scope>NUCLEOTIDE SEQUENCE [LARGE SCALE GENOMIC DNA]</scope>
    <source>
        <strain evidence="2">CCMP 1328</strain>
    </source>
</reference>
<dbReference type="AlphaFoldDB" id="A0A5J4YME5"/>
<gene>
    <name evidence="1" type="ORF">FVE85_8315</name>
</gene>
<accession>A0A5J4YME5</accession>